<name>A0A9E7K2M9_9LILI</name>
<gene>
    <name evidence="2" type="ORF">MUK42_35791</name>
</gene>
<evidence type="ECO:0000313" key="2">
    <source>
        <dbReference type="EMBL" id="URE02631.1"/>
    </source>
</evidence>
<organism evidence="2 3">
    <name type="scientific">Musa troglodytarum</name>
    <name type="common">fe'i banana</name>
    <dbReference type="NCBI Taxonomy" id="320322"/>
    <lineage>
        <taxon>Eukaryota</taxon>
        <taxon>Viridiplantae</taxon>
        <taxon>Streptophyta</taxon>
        <taxon>Embryophyta</taxon>
        <taxon>Tracheophyta</taxon>
        <taxon>Spermatophyta</taxon>
        <taxon>Magnoliopsida</taxon>
        <taxon>Liliopsida</taxon>
        <taxon>Zingiberales</taxon>
        <taxon>Musaceae</taxon>
        <taxon>Musa</taxon>
    </lineage>
</organism>
<feature type="non-terminal residue" evidence="2">
    <location>
        <position position="1"/>
    </location>
</feature>
<proteinExistence type="predicted"/>
<protein>
    <submittedName>
        <fullName evidence="2">Uncharacterized protein</fullName>
    </submittedName>
</protein>
<evidence type="ECO:0000256" key="1">
    <source>
        <dbReference type="SAM" id="MobiDB-lite"/>
    </source>
</evidence>
<accession>A0A9E7K2M9</accession>
<keyword evidence="3" id="KW-1185">Reference proteome</keyword>
<dbReference type="EMBL" id="CP097507">
    <property type="protein sequence ID" value="URE02631.1"/>
    <property type="molecule type" value="Genomic_DNA"/>
</dbReference>
<dbReference type="OrthoDB" id="284782at2759"/>
<reference evidence="2" key="1">
    <citation type="submission" date="2022-05" db="EMBL/GenBank/DDBJ databases">
        <title>The Musa troglodytarum L. genome provides insights into the mechanism of non-climacteric behaviour and enrichment of carotenoids.</title>
        <authorList>
            <person name="Wang J."/>
        </authorList>
    </citation>
    <scope>NUCLEOTIDE SEQUENCE</scope>
    <source>
        <tissue evidence="2">Leaf</tissue>
    </source>
</reference>
<evidence type="ECO:0000313" key="3">
    <source>
        <dbReference type="Proteomes" id="UP001055439"/>
    </source>
</evidence>
<sequence>RETQTEQSQEPEGPFCQILTVLSPLQEASIPATPVPVGFHARLQTRSVWPSNFWISLSSNSPSKSSISTAAPRRPQPPPIADDGEARFNRTKRFRVRIRGP</sequence>
<dbReference type="Proteomes" id="UP001055439">
    <property type="component" value="Chromosome 5"/>
</dbReference>
<dbReference type="AlphaFoldDB" id="A0A9E7K2M9"/>
<feature type="region of interest" description="Disordered" evidence="1">
    <location>
        <begin position="59"/>
        <end position="85"/>
    </location>
</feature>
<feature type="compositionally biased region" description="Low complexity" evidence="1">
    <location>
        <begin position="59"/>
        <end position="73"/>
    </location>
</feature>